<dbReference type="AlphaFoldDB" id="A0A8X6QPF2"/>
<organism evidence="1 2">
    <name type="scientific">Nephila pilipes</name>
    <name type="common">Giant wood spider</name>
    <name type="synonym">Nephila maculata</name>
    <dbReference type="NCBI Taxonomy" id="299642"/>
    <lineage>
        <taxon>Eukaryota</taxon>
        <taxon>Metazoa</taxon>
        <taxon>Ecdysozoa</taxon>
        <taxon>Arthropoda</taxon>
        <taxon>Chelicerata</taxon>
        <taxon>Arachnida</taxon>
        <taxon>Araneae</taxon>
        <taxon>Araneomorphae</taxon>
        <taxon>Entelegynae</taxon>
        <taxon>Araneoidea</taxon>
        <taxon>Nephilidae</taxon>
        <taxon>Nephila</taxon>
    </lineage>
</organism>
<keyword evidence="2" id="KW-1185">Reference proteome</keyword>
<accession>A0A8X6QPF2</accession>
<dbReference type="Proteomes" id="UP000887013">
    <property type="component" value="Unassembled WGS sequence"/>
</dbReference>
<proteinExistence type="predicted"/>
<evidence type="ECO:0000313" key="1">
    <source>
        <dbReference type="EMBL" id="GFU25212.1"/>
    </source>
</evidence>
<dbReference type="EMBL" id="BMAW01128373">
    <property type="protein sequence ID" value="GFU25212.1"/>
    <property type="molecule type" value="Genomic_DNA"/>
</dbReference>
<protein>
    <submittedName>
        <fullName evidence="1">Uncharacterized protein</fullName>
    </submittedName>
</protein>
<name>A0A8X6QPF2_NEPPI</name>
<reference evidence="1" key="1">
    <citation type="submission" date="2020-08" db="EMBL/GenBank/DDBJ databases">
        <title>Multicomponent nature underlies the extraordinary mechanical properties of spider dragline silk.</title>
        <authorList>
            <person name="Kono N."/>
            <person name="Nakamura H."/>
            <person name="Mori M."/>
            <person name="Yoshida Y."/>
            <person name="Ohtoshi R."/>
            <person name="Malay A.D."/>
            <person name="Moran D.A.P."/>
            <person name="Tomita M."/>
            <person name="Numata K."/>
            <person name="Arakawa K."/>
        </authorList>
    </citation>
    <scope>NUCLEOTIDE SEQUENCE</scope>
</reference>
<evidence type="ECO:0000313" key="2">
    <source>
        <dbReference type="Proteomes" id="UP000887013"/>
    </source>
</evidence>
<gene>
    <name evidence="1" type="ORF">NPIL_275551</name>
</gene>
<comment type="caution">
    <text evidence="1">The sequence shown here is derived from an EMBL/GenBank/DDBJ whole genome shotgun (WGS) entry which is preliminary data.</text>
</comment>
<sequence>MYSGKLRRCKTGCKSVCALGAQRQTQWFSAKATTCQVTQFISDSKELTSITTNRPGQSLSSLSIQLNCHHFWPKKATSTYVHHKPERKDGEVQTLQFNVVIISGRSEKRSGQTVPWWEEMPGI</sequence>